<dbReference type="Proteomes" id="UP000095286">
    <property type="component" value="Unplaced"/>
</dbReference>
<evidence type="ECO:0000313" key="1">
    <source>
        <dbReference type="Proteomes" id="UP000095286"/>
    </source>
</evidence>
<dbReference type="WBParaSite" id="RSKR_0000131000.1">
    <property type="protein sequence ID" value="RSKR_0000131000.1"/>
    <property type="gene ID" value="RSKR_0000131000"/>
</dbReference>
<evidence type="ECO:0000313" key="2">
    <source>
        <dbReference type="WBParaSite" id="RSKR_0000131000.1"/>
    </source>
</evidence>
<reference evidence="2" key="1">
    <citation type="submission" date="2016-11" db="UniProtKB">
        <authorList>
            <consortium name="WormBaseParasite"/>
        </authorList>
    </citation>
    <scope>IDENTIFICATION</scope>
    <source>
        <strain evidence="2">KR3021</strain>
    </source>
</reference>
<proteinExistence type="predicted"/>
<protein>
    <submittedName>
        <fullName evidence="2">EGF-like domain-containing protein</fullName>
    </submittedName>
</protein>
<organism evidence="1 2">
    <name type="scientific">Rhabditophanes sp. KR3021</name>
    <dbReference type="NCBI Taxonomy" id="114890"/>
    <lineage>
        <taxon>Eukaryota</taxon>
        <taxon>Metazoa</taxon>
        <taxon>Ecdysozoa</taxon>
        <taxon>Nematoda</taxon>
        <taxon>Chromadorea</taxon>
        <taxon>Rhabditida</taxon>
        <taxon>Tylenchina</taxon>
        <taxon>Panagrolaimomorpha</taxon>
        <taxon>Strongyloidoidea</taxon>
        <taxon>Alloionematidae</taxon>
        <taxon>Rhabditophanes</taxon>
    </lineage>
</organism>
<name>A0AC35TJM3_9BILA</name>
<accession>A0AC35TJM3</accession>
<sequence length="411" mass="46855">MWIIQLSDIYKLINICSERRQEYDLDGSCEEYLSTHNCFGEDSKCDLKLWWAPLIPKEKDFNYTGIAVKDYDLRKVFKPVELRAKLIVVPICHCGRNRDGAFCEIEKVHPCEKEDTCSGKGTCVPLHAHHFNCNCSEGFFGVKCEREDPCHSKPCRWPGSTCIRKEIGESLFVQYTYDCICPNADAHARACQNSITGVCRGVNCTNGGHCAVCKDDDEACNEFELKKGFRCICPIGHNGLMCEKETNACDFNHCQKNSTCQINPQNPLDYECICKPGYTGKLCRLLTDWCAYKGTSLCGENGVCRQTNSSANHFICNCSRNYTGLHCAELIESSIKEWYQRNYVYTYPASSMAILIPITIIFMIIKDFINRRKSVFLRKVNCKVEAESNQRTNEEIDYQSSIETNKISEKH</sequence>